<dbReference type="AlphaFoldDB" id="A0A0K0E2S2"/>
<evidence type="ECO:0000313" key="5">
    <source>
        <dbReference type="WBParaSite" id="SSTP_0000379100.1"/>
    </source>
</evidence>
<dbReference type="GO" id="GO:0016702">
    <property type="term" value="F:oxidoreductase activity, acting on single donors with incorporation of molecular oxygen, incorporation of two atoms of oxygen"/>
    <property type="evidence" value="ECO:0007669"/>
    <property type="project" value="InterPro"/>
</dbReference>
<dbReference type="WBParaSite" id="SSTP_0000379100.1">
    <property type="protein sequence ID" value="SSTP_0000379100.1"/>
    <property type="gene ID" value="SSTP_0000379100"/>
</dbReference>
<keyword evidence="1" id="KW-0479">Metal-binding</keyword>
<accession>A0A0K0E2S2</accession>
<name>A0A0K0E2S2_STRER</name>
<keyword evidence="4" id="KW-1185">Reference proteome</keyword>
<sequence>MSEKLIKILQECERLSSQGLFTQIIPLLKDITAFDILQGNPLPTTKNFPNLENWYYINVKNSLISESSCFGFKKKDLDFPIHDHKGMHGFMKIINGSIKVTSYTLMTPEMLADIKKPFNSDIPVIYEGETILSTSDSSINNVLYLGPRINNIHTIRSLEDNSLFFDFLVPGYLNIDSKYFELLNDSSSIVKKGDIVFLKEIPRPADFVMTGFQI</sequence>
<dbReference type="InterPro" id="IPR011051">
    <property type="entry name" value="RmlC_Cupin_sf"/>
</dbReference>
<dbReference type="STRING" id="6248.A0A0K0E2S2"/>
<proteinExistence type="predicted"/>
<dbReference type="GO" id="GO:0046872">
    <property type="term" value="F:metal ion binding"/>
    <property type="evidence" value="ECO:0007669"/>
    <property type="project" value="UniProtKB-KW"/>
</dbReference>
<evidence type="ECO:0000256" key="2">
    <source>
        <dbReference type="ARBA" id="ARBA00023002"/>
    </source>
</evidence>
<evidence type="ECO:0000313" key="4">
    <source>
        <dbReference type="Proteomes" id="UP000035681"/>
    </source>
</evidence>
<protein>
    <submittedName>
        <fullName evidence="5 6">Cysteine dioxygenase</fullName>
    </submittedName>
</protein>
<evidence type="ECO:0000256" key="1">
    <source>
        <dbReference type="ARBA" id="ARBA00022723"/>
    </source>
</evidence>
<evidence type="ECO:0000256" key="3">
    <source>
        <dbReference type="ARBA" id="ARBA00023004"/>
    </source>
</evidence>
<organism evidence="5">
    <name type="scientific">Strongyloides stercoralis</name>
    <name type="common">Threadworm</name>
    <dbReference type="NCBI Taxonomy" id="6248"/>
    <lineage>
        <taxon>Eukaryota</taxon>
        <taxon>Metazoa</taxon>
        <taxon>Ecdysozoa</taxon>
        <taxon>Nematoda</taxon>
        <taxon>Chromadorea</taxon>
        <taxon>Rhabditida</taxon>
        <taxon>Tylenchina</taxon>
        <taxon>Panagrolaimomorpha</taxon>
        <taxon>Strongyloidoidea</taxon>
        <taxon>Strongyloididae</taxon>
        <taxon>Strongyloides</taxon>
    </lineage>
</organism>
<dbReference type="InterPro" id="IPR012864">
    <property type="entry name" value="PCO/ADO"/>
</dbReference>
<evidence type="ECO:0000313" key="6">
    <source>
        <dbReference type="WBParaSite" id="TCONS_00008204.p1"/>
    </source>
</evidence>
<dbReference type="SUPFAM" id="SSF51182">
    <property type="entry name" value="RmlC-like cupins"/>
    <property type="match status" value="1"/>
</dbReference>
<dbReference type="Proteomes" id="UP000035681">
    <property type="component" value="Unplaced"/>
</dbReference>
<dbReference type="WBParaSite" id="TCONS_00008204.p1">
    <property type="protein sequence ID" value="TCONS_00008204.p1"/>
    <property type="gene ID" value="XLOC_006173"/>
</dbReference>
<dbReference type="Gene3D" id="2.60.120.10">
    <property type="entry name" value="Jelly Rolls"/>
    <property type="match status" value="1"/>
</dbReference>
<reference evidence="5" key="1">
    <citation type="submission" date="2015-08" db="UniProtKB">
        <authorList>
            <consortium name="WormBaseParasite"/>
        </authorList>
    </citation>
    <scope>IDENTIFICATION</scope>
</reference>
<keyword evidence="2" id="KW-0560">Oxidoreductase</keyword>
<keyword evidence="3" id="KW-0408">Iron</keyword>
<dbReference type="Pfam" id="PF07847">
    <property type="entry name" value="PCO_ADO"/>
    <property type="match status" value="1"/>
</dbReference>
<dbReference type="InterPro" id="IPR014710">
    <property type="entry name" value="RmlC-like_jellyroll"/>
</dbReference>